<dbReference type="EMBL" id="JAJTWT010000017">
    <property type="protein sequence ID" value="MCE4540459.1"/>
    <property type="molecule type" value="Genomic_DNA"/>
</dbReference>
<organism evidence="2 3">
    <name type="scientific">Pelomonas caseinilytica</name>
    <dbReference type="NCBI Taxonomy" id="2906763"/>
    <lineage>
        <taxon>Bacteria</taxon>
        <taxon>Pseudomonadati</taxon>
        <taxon>Pseudomonadota</taxon>
        <taxon>Betaproteobacteria</taxon>
        <taxon>Burkholderiales</taxon>
        <taxon>Sphaerotilaceae</taxon>
        <taxon>Roseateles</taxon>
    </lineage>
</organism>
<evidence type="ECO:0000313" key="2">
    <source>
        <dbReference type="EMBL" id="MCE4540459.1"/>
    </source>
</evidence>
<dbReference type="InterPro" id="IPR008523">
    <property type="entry name" value="DUF805"/>
</dbReference>
<proteinExistence type="predicted"/>
<sequence length="105" mass="11572">MTFQESIQICFKKYADFSGRASRSEYWWFFLFILLGSAALSYVSHALSGVFAIGTLLPSLAAATRRLHDTGRSGWWQLIALVPLVGWIVLFVLLAQESSGGAEAV</sequence>
<keyword evidence="1" id="KW-0812">Transmembrane</keyword>
<accession>A0ABS8XHX9</accession>
<keyword evidence="3" id="KW-1185">Reference proteome</keyword>
<name>A0ABS8XHX9_9BURK</name>
<feature type="transmembrane region" description="Helical" evidence="1">
    <location>
        <begin position="26"/>
        <end position="53"/>
    </location>
</feature>
<dbReference type="Proteomes" id="UP001201463">
    <property type="component" value="Unassembled WGS sequence"/>
</dbReference>
<evidence type="ECO:0000313" key="3">
    <source>
        <dbReference type="Proteomes" id="UP001201463"/>
    </source>
</evidence>
<dbReference type="RefSeq" id="WP_233394975.1">
    <property type="nucleotide sequence ID" value="NZ_JAJTWT010000017.1"/>
</dbReference>
<feature type="transmembrane region" description="Helical" evidence="1">
    <location>
        <begin position="74"/>
        <end position="95"/>
    </location>
</feature>
<protein>
    <submittedName>
        <fullName evidence="2">DUF805 domain-containing protein</fullName>
    </submittedName>
</protein>
<dbReference type="PANTHER" id="PTHR34980:SF2">
    <property type="entry name" value="INNER MEMBRANE PROTEIN YHAH-RELATED"/>
    <property type="match status" value="1"/>
</dbReference>
<reference evidence="2 3" key="1">
    <citation type="submission" date="2021-12" db="EMBL/GenBank/DDBJ databases">
        <title>Genome seq of p7.</title>
        <authorList>
            <person name="Seo T."/>
        </authorList>
    </citation>
    <scope>NUCLEOTIDE SEQUENCE [LARGE SCALE GENOMIC DNA]</scope>
    <source>
        <strain evidence="2 3">P7</strain>
    </source>
</reference>
<keyword evidence="1" id="KW-0472">Membrane</keyword>
<evidence type="ECO:0000256" key="1">
    <source>
        <dbReference type="SAM" id="Phobius"/>
    </source>
</evidence>
<dbReference type="PANTHER" id="PTHR34980">
    <property type="entry name" value="INNER MEMBRANE PROTEIN-RELATED-RELATED"/>
    <property type="match status" value="1"/>
</dbReference>
<keyword evidence="1" id="KW-1133">Transmembrane helix</keyword>
<dbReference type="Pfam" id="PF05656">
    <property type="entry name" value="DUF805"/>
    <property type="match status" value="1"/>
</dbReference>
<comment type="caution">
    <text evidence="2">The sequence shown here is derived from an EMBL/GenBank/DDBJ whole genome shotgun (WGS) entry which is preliminary data.</text>
</comment>
<gene>
    <name evidence="2" type="ORF">LXT12_24755</name>
</gene>